<dbReference type="OrthoDB" id="1938028at2759"/>
<dbReference type="InterPro" id="IPR010491">
    <property type="entry name" value="PRP1_N"/>
</dbReference>
<dbReference type="Proteomes" id="UP000604825">
    <property type="component" value="Unassembled WGS sequence"/>
</dbReference>
<feature type="domain" description="PRP1 splicing factor N-terminal" evidence="2">
    <location>
        <begin position="47"/>
        <end position="127"/>
    </location>
</feature>
<organism evidence="3 4">
    <name type="scientific">Miscanthus lutarioriparius</name>
    <dbReference type="NCBI Taxonomy" id="422564"/>
    <lineage>
        <taxon>Eukaryota</taxon>
        <taxon>Viridiplantae</taxon>
        <taxon>Streptophyta</taxon>
        <taxon>Embryophyta</taxon>
        <taxon>Tracheophyta</taxon>
        <taxon>Spermatophyta</taxon>
        <taxon>Magnoliopsida</taxon>
        <taxon>Liliopsida</taxon>
        <taxon>Poales</taxon>
        <taxon>Poaceae</taxon>
        <taxon>PACMAD clade</taxon>
        <taxon>Panicoideae</taxon>
        <taxon>Andropogonodae</taxon>
        <taxon>Andropogoneae</taxon>
        <taxon>Saccharinae</taxon>
        <taxon>Miscanthus</taxon>
    </lineage>
</organism>
<name>A0A811RMV0_9POAL</name>
<protein>
    <recommendedName>
        <fullName evidence="2">PRP1 splicing factor N-terminal domain-containing protein</fullName>
    </recommendedName>
</protein>
<feature type="compositionally biased region" description="Acidic residues" evidence="1">
    <location>
        <begin position="99"/>
        <end position="110"/>
    </location>
</feature>
<dbReference type="AlphaFoldDB" id="A0A811RMV0"/>
<reference evidence="3" key="1">
    <citation type="submission" date="2020-10" db="EMBL/GenBank/DDBJ databases">
        <authorList>
            <person name="Han B."/>
            <person name="Lu T."/>
            <person name="Zhao Q."/>
            <person name="Huang X."/>
            <person name="Zhao Y."/>
        </authorList>
    </citation>
    <scope>NUCLEOTIDE SEQUENCE</scope>
</reference>
<feature type="region of interest" description="Disordered" evidence="1">
    <location>
        <begin position="54"/>
        <end position="129"/>
    </location>
</feature>
<evidence type="ECO:0000256" key="1">
    <source>
        <dbReference type="SAM" id="MobiDB-lite"/>
    </source>
</evidence>
<proteinExistence type="predicted"/>
<comment type="caution">
    <text evidence="3">The sequence shown here is derived from an EMBL/GenBank/DDBJ whole genome shotgun (WGS) entry which is preliminary data.</text>
</comment>
<evidence type="ECO:0000259" key="2">
    <source>
        <dbReference type="Pfam" id="PF06424"/>
    </source>
</evidence>
<accession>A0A811RMV0</accession>
<feature type="compositionally biased region" description="Low complexity" evidence="1">
    <location>
        <begin position="78"/>
        <end position="89"/>
    </location>
</feature>
<dbReference type="GO" id="GO:0000398">
    <property type="term" value="P:mRNA splicing, via spliceosome"/>
    <property type="evidence" value="ECO:0007669"/>
    <property type="project" value="InterPro"/>
</dbReference>
<evidence type="ECO:0000313" key="3">
    <source>
        <dbReference type="EMBL" id="CAD6271046.1"/>
    </source>
</evidence>
<keyword evidence="4" id="KW-1185">Reference proteome</keyword>
<feature type="compositionally biased region" description="Basic and acidic residues" evidence="1">
    <location>
        <begin position="111"/>
        <end position="129"/>
    </location>
</feature>
<sequence>MLLVPHPVILPHLPTYQHHVGHHPTPTPLLPPPAARPAWYDFLNSKPPPNYVAGLGRGATGFTTRSDNGPARAAPDLPARSASATAAPTVGHWRGRPPDEDDGEVDDGGDEEKGYDENQKFDEFKGKAH</sequence>
<evidence type="ECO:0000313" key="4">
    <source>
        <dbReference type="Proteomes" id="UP000604825"/>
    </source>
</evidence>
<dbReference type="EMBL" id="CAJGYO010000016">
    <property type="protein sequence ID" value="CAD6271046.1"/>
    <property type="molecule type" value="Genomic_DNA"/>
</dbReference>
<dbReference type="Pfam" id="PF06424">
    <property type="entry name" value="PRP1_N"/>
    <property type="match status" value="1"/>
</dbReference>
<gene>
    <name evidence="3" type="ORF">NCGR_LOCUS54333</name>
</gene>